<gene>
    <name evidence="2" type="ORF">NA56DRAFT_756091</name>
</gene>
<proteinExistence type="predicted"/>
<evidence type="ECO:0000313" key="2">
    <source>
        <dbReference type="EMBL" id="PMD12996.1"/>
    </source>
</evidence>
<name>A0A2J6PGI8_9HELO</name>
<protein>
    <submittedName>
        <fullName evidence="2">Uncharacterized protein</fullName>
    </submittedName>
</protein>
<accession>A0A2J6PGI8</accession>
<keyword evidence="1" id="KW-0812">Transmembrane</keyword>
<sequence length="349" mass="40859">MSSLDNSLFDEVPLEIKPLAVDHLWGQQPSHFVFHEDKPNLDAYFDSYFKYYAQQCDLIGRHENGEYSSVETHIDIMTIAHLLQQPLTRAEVRKHMTDVLKSTNITQHDNSINLVARLMLMIRIGGVPHEYSKGEYLEWKEGDLREFVHIHFAAPSARARDRIKLEKSFNALNVQRIGGIKIWWTDNLADHLRMMDDDKAVFIFHHGSFLEHQLHNPMFPPCFIEETLRTLMLLFPRYNPGIKKWYQKEVAKSACGLDKRLIGVGNLNAEERQSENFNYWHDRLVILKEVYDEARPNTLSQFWYDRRNGPQWYTFWVALWVLVLTIVTIVLAVVQCVEGGLQVYLAMRA</sequence>
<dbReference type="AlphaFoldDB" id="A0A2J6PGI8"/>
<dbReference type="OrthoDB" id="5428890at2759"/>
<keyword evidence="3" id="KW-1185">Reference proteome</keyword>
<keyword evidence="1" id="KW-0472">Membrane</keyword>
<evidence type="ECO:0000256" key="1">
    <source>
        <dbReference type="SAM" id="Phobius"/>
    </source>
</evidence>
<keyword evidence="1" id="KW-1133">Transmembrane helix</keyword>
<evidence type="ECO:0000313" key="3">
    <source>
        <dbReference type="Proteomes" id="UP000235672"/>
    </source>
</evidence>
<organism evidence="2 3">
    <name type="scientific">Hyaloscypha hepaticicola</name>
    <dbReference type="NCBI Taxonomy" id="2082293"/>
    <lineage>
        <taxon>Eukaryota</taxon>
        <taxon>Fungi</taxon>
        <taxon>Dikarya</taxon>
        <taxon>Ascomycota</taxon>
        <taxon>Pezizomycotina</taxon>
        <taxon>Leotiomycetes</taxon>
        <taxon>Helotiales</taxon>
        <taxon>Hyaloscyphaceae</taxon>
        <taxon>Hyaloscypha</taxon>
    </lineage>
</organism>
<reference evidence="2 3" key="1">
    <citation type="submission" date="2016-05" db="EMBL/GenBank/DDBJ databases">
        <title>A degradative enzymes factory behind the ericoid mycorrhizal symbiosis.</title>
        <authorList>
            <consortium name="DOE Joint Genome Institute"/>
            <person name="Martino E."/>
            <person name="Morin E."/>
            <person name="Grelet G."/>
            <person name="Kuo A."/>
            <person name="Kohler A."/>
            <person name="Daghino S."/>
            <person name="Barry K."/>
            <person name="Choi C."/>
            <person name="Cichocki N."/>
            <person name="Clum A."/>
            <person name="Copeland A."/>
            <person name="Hainaut M."/>
            <person name="Haridas S."/>
            <person name="Labutti K."/>
            <person name="Lindquist E."/>
            <person name="Lipzen A."/>
            <person name="Khouja H.-R."/>
            <person name="Murat C."/>
            <person name="Ohm R."/>
            <person name="Olson A."/>
            <person name="Spatafora J."/>
            <person name="Veneault-Fourrey C."/>
            <person name="Henrissat B."/>
            <person name="Grigoriev I."/>
            <person name="Martin F."/>
            <person name="Perotto S."/>
        </authorList>
    </citation>
    <scope>NUCLEOTIDE SEQUENCE [LARGE SCALE GENOMIC DNA]</scope>
    <source>
        <strain evidence="2 3">UAMH 7357</strain>
    </source>
</reference>
<dbReference type="EMBL" id="KZ613537">
    <property type="protein sequence ID" value="PMD12996.1"/>
    <property type="molecule type" value="Genomic_DNA"/>
</dbReference>
<dbReference type="Proteomes" id="UP000235672">
    <property type="component" value="Unassembled WGS sequence"/>
</dbReference>
<feature type="transmembrane region" description="Helical" evidence="1">
    <location>
        <begin position="312"/>
        <end position="334"/>
    </location>
</feature>